<evidence type="ECO:0000313" key="2">
    <source>
        <dbReference type="EMBL" id="RUQ87512.1"/>
    </source>
</evidence>
<dbReference type="Proteomes" id="UP000268291">
    <property type="component" value="Unassembled WGS sequence"/>
</dbReference>
<evidence type="ECO:0000313" key="3">
    <source>
        <dbReference type="Proteomes" id="UP000241203"/>
    </source>
</evidence>
<dbReference type="Proteomes" id="UP000241203">
    <property type="component" value="Unassembled WGS sequence"/>
</dbReference>
<dbReference type="AlphaFoldDB" id="A0A2P8GVD2"/>
<accession>A0A2P8GVD2</accession>
<comment type="caution">
    <text evidence="1">The sequence shown here is derived from an EMBL/GenBank/DDBJ whole genome shotgun (WGS) entry which is preliminary data.</text>
</comment>
<name>A0A2P8GVD2_9MICO</name>
<gene>
    <name evidence="1" type="ORF">CLV49_1529</name>
    <name evidence="2" type="ORF">ELQ93_11550</name>
</gene>
<evidence type="ECO:0000313" key="1">
    <source>
        <dbReference type="EMBL" id="PSL37921.1"/>
    </source>
</evidence>
<dbReference type="EMBL" id="PYAU01000001">
    <property type="protein sequence ID" value="PSL37921.1"/>
    <property type="molecule type" value="Genomic_DNA"/>
</dbReference>
<keyword evidence="4" id="KW-1185">Reference proteome</keyword>
<dbReference type="RefSeq" id="WP_106562999.1">
    <property type="nucleotide sequence ID" value="NZ_PYAU01000001.1"/>
</dbReference>
<dbReference type="OrthoDB" id="5117765at2"/>
<proteinExistence type="predicted"/>
<evidence type="ECO:0000313" key="4">
    <source>
        <dbReference type="Proteomes" id="UP000268291"/>
    </source>
</evidence>
<reference evidence="2 4" key="2">
    <citation type="submission" date="2018-12" db="EMBL/GenBank/DDBJ databases">
        <authorList>
            <person name="hu s."/>
            <person name="Xu Y."/>
            <person name="Xu B."/>
            <person name="Li F."/>
        </authorList>
    </citation>
    <scope>NUCLEOTIDE SEQUENCE [LARGE SCALE GENOMIC DNA]</scope>
    <source>
        <strain evidence="2 4">KSW2-17</strain>
    </source>
</reference>
<organism evidence="1 3">
    <name type="scientific">Labedella gwakjiensis</name>
    <dbReference type="NCBI Taxonomy" id="390269"/>
    <lineage>
        <taxon>Bacteria</taxon>
        <taxon>Bacillati</taxon>
        <taxon>Actinomycetota</taxon>
        <taxon>Actinomycetes</taxon>
        <taxon>Micrococcales</taxon>
        <taxon>Microbacteriaceae</taxon>
        <taxon>Labedella</taxon>
    </lineage>
</organism>
<sequence length="81" mass="8860">MISLINDEATWLCVMKADRILGILPTRQIAYLGDDFPWAVTDEDVGVARTHLLGPRLHAIELGRQLALLSESETAALSDTA</sequence>
<dbReference type="EMBL" id="RZGY01000001">
    <property type="protein sequence ID" value="RUQ87512.1"/>
    <property type="molecule type" value="Genomic_DNA"/>
</dbReference>
<protein>
    <submittedName>
        <fullName evidence="1">Uncharacterized protein</fullName>
    </submittedName>
</protein>
<reference evidence="1 3" key="1">
    <citation type="submission" date="2018-03" db="EMBL/GenBank/DDBJ databases">
        <title>Genomic Encyclopedia of Archaeal and Bacterial Type Strains, Phase II (KMG-II): from individual species to whole genera.</title>
        <authorList>
            <person name="Goeker M."/>
        </authorList>
    </citation>
    <scope>NUCLEOTIDE SEQUENCE [LARGE SCALE GENOMIC DNA]</scope>
    <source>
        <strain evidence="1 3">DSM 21548</strain>
    </source>
</reference>